<sequence length="217" mass="23808">MGVAPPMGEAPMEALMDVQKNNGECEVETWGNVNKPAYDSRTRRVRRSEVEESEFAFNVPRANEMNGDIREIPNNTTNLNGGSSSGPCDMGPPLDQACNKVFVMGCEDKFNRLENLIPSGCFGPFPSRKECLQKNKESTLPSSSKSESSKSTEGRIKRRRIRSASSPRSSMHSDGYREIDCPMEKSFDLNTNPQVPSRSCPSEGSSDLGVSCDSVAQ</sequence>
<accession>A0ACB9FCL5</accession>
<dbReference type="EMBL" id="CM042011">
    <property type="protein sequence ID" value="KAI3768741.1"/>
    <property type="molecule type" value="Genomic_DNA"/>
</dbReference>
<keyword evidence="2" id="KW-1185">Reference proteome</keyword>
<evidence type="ECO:0000313" key="2">
    <source>
        <dbReference type="Proteomes" id="UP001055811"/>
    </source>
</evidence>
<protein>
    <submittedName>
        <fullName evidence="1">Uncharacterized protein</fullName>
    </submittedName>
</protein>
<gene>
    <name evidence="1" type="ORF">L2E82_19572</name>
</gene>
<reference evidence="1 2" key="2">
    <citation type="journal article" date="2022" name="Mol. Ecol. Resour.">
        <title>The genomes of chicory, endive, great burdock and yacon provide insights into Asteraceae paleo-polyploidization history and plant inulin production.</title>
        <authorList>
            <person name="Fan W."/>
            <person name="Wang S."/>
            <person name="Wang H."/>
            <person name="Wang A."/>
            <person name="Jiang F."/>
            <person name="Liu H."/>
            <person name="Zhao H."/>
            <person name="Xu D."/>
            <person name="Zhang Y."/>
        </authorList>
    </citation>
    <scope>NUCLEOTIDE SEQUENCE [LARGE SCALE GENOMIC DNA]</scope>
    <source>
        <strain evidence="2">cv. Punajuju</strain>
        <tissue evidence="1">Leaves</tissue>
    </source>
</reference>
<reference evidence="2" key="1">
    <citation type="journal article" date="2022" name="Mol. Ecol. Resour.">
        <title>The genomes of chicory, endive, great burdock and yacon provide insights into Asteraceae palaeo-polyploidization history and plant inulin production.</title>
        <authorList>
            <person name="Fan W."/>
            <person name="Wang S."/>
            <person name="Wang H."/>
            <person name="Wang A."/>
            <person name="Jiang F."/>
            <person name="Liu H."/>
            <person name="Zhao H."/>
            <person name="Xu D."/>
            <person name="Zhang Y."/>
        </authorList>
    </citation>
    <scope>NUCLEOTIDE SEQUENCE [LARGE SCALE GENOMIC DNA]</scope>
    <source>
        <strain evidence="2">cv. Punajuju</strain>
    </source>
</reference>
<organism evidence="1 2">
    <name type="scientific">Cichorium intybus</name>
    <name type="common">Chicory</name>
    <dbReference type="NCBI Taxonomy" id="13427"/>
    <lineage>
        <taxon>Eukaryota</taxon>
        <taxon>Viridiplantae</taxon>
        <taxon>Streptophyta</taxon>
        <taxon>Embryophyta</taxon>
        <taxon>Tracheophyta</taxon>
        <taxon>Spermatophyta</taxon>
        <taxon>Magnoliopsida</taxon>
        <taxon>eudicotyledons</taxon>
        <taxon>Gunneridae</taxon>
        <taxon>Pentapetalae</taxon>
        <taxon>asterids</taxon>
        <taxon>campanulids</taxon>
        <taxon>Asterales</taxon>
        <taxon>Asteraceae</taxon>
        <taxon>Cichorioideae</taxon>
        <taxon>Cichorieae</taxon>
        <taxon>Cichoriinae</taxon>
        <taxon>Cichorium</taxon>
    </lineage>
</organism>
<dbReference type="Proteomes" id="UP001055811">
    <property type="component" value="Linkage Group LG03"/>
</dbReference>
<name>A0ACB9FCL5_CICIN</name>
<comment type="caution">
    <text evidence="1">The sequence shown here is derived from an EMBL/GenBank/DDBJ whole genome shotgun (WGS) entry which is preliminary data.</text>
</comment>
<evidence type="ECO:0000313" key="1">
    <source>
        <dbReference type="EMBL" id="KAI3768741.1"/>
    </source>
</evidence>
<proteinExistence type="predicted"/>